<dbReference type="EMBL" id="MU006764">
    <property type="protein sequence ID" value="KAF2621094.1"/>
    <property type="molecule type" value="Genomic_DNA"/>
</dbReference>
<organism evidence="1 2">
    <name type="scientific">Macroventuria anomochaeta</name>
    <dbReference type="NCBI Taxonomy" id="301207"/>
    <lineage>
        <taxon>Eukaryota</taxon>
        <taxon>Fungi</taxon>
        <taxon>Dikarya</taxon>
        <taxon>Ascomycota</taxon>
        <taxon>Pezizomycotina</taxon>
        <taxon>Dothideomycetes</taxon>
        <taxon>Pleosporomycetidae</taxon>
        <taxon>Pleosporales</taxon>
        <taxon>Pleosporineae</taxon>
        <taxon>Didymellaceae</taxon>
        <taxon>Macroventuria</taxon>
    </lineage>
</organism>
<evidence type="ECO:0000313" key="2">
    <source>
        <dbReference type="Proteomes" id="UP000799754"/>
    </source>
</evidence>
<name>A0ACB6RH49_9PLEO</name>
<comment type="caution">
    <text evidence="1">The sequence shown here is derived from an EMBL/GenBank/DDBJ whole genome shotgun (WGS) entry which is preliminary data.</text>
</comment>
<gene>
    <name evidence="1" type="ORF">BU25DRAFT_416386</name>
</gene>
<reference evidence="1" key="1">
    <citation type="journal article" date="2020" name="Stud. Mycol.">
        <title>101 Dothideomycetes genomes: a test case for predicting lifestyles and emergence of pathogens.</title>
        <authorList>
            <person name="Haridas S."/>
            <person name="Albert R."/>
            <person name="Binder M."/>
            <person name="Bloem J."/>
            <person name="Labutti K."/>
            <person name="Salamov A."/>
            <person name="Andreopoulos B."/>
            <person name="Baker S."/>
            <person name="Barry K."/>
            <person name="Bills G."/>
            <person name="Bluhm B."/>
            <person name="Cannon C."/>
            <person name="Castanera R."/>
            <person name="Culley D."/>
            <person name="Daum C."/>
            <person name="Ezra D."/>
            <person name="Gonzalez J."/>
            <person name="Henrissat B."/>
            <person name="Kuo A."/>
            <person name="Liang C."/>
            <person name="Lipzen A."/>
            <person name="Lutzoni F."/>
            <person name="Magnuson J."/>
            <person name="Mondo S."/>
            <person name="Nolan M."/>
            <person name="Ohm R."/>
            <person name="Pangilinan J."/>
            <person name="Park H.-J."/>
            <person name="Ramirez L."/>
            <person name="Alfaro M."/>
            <person name="Sun H."/>
            <person name="Tritt A."/>
            <person name="Yoshinaga Y."/>
            <person name="Zwiers L.-H."/>
            <person name="Turgeon B."/>
            <person name="Goodwin S."/>
            <person name="Spatafora J."/>
            <person name="Crous P."/>
            <person name="Grigoriev I."/>
        </authorList>
    </citation>
    <scope>NUCLEOTIDE SEQUENCE</scope>
    <source>
        <strain evidence="1">CBS 525.71</strain>
    </source>
</reference>
<evidence type="ECO:0000313" key="1">
    <source>
        <dbReference type="EMBL" id="KAF2621094.1"/>
    </source>
</evidence>
<sequence length="75" mass="8624">MEVVETGMMTKLHEVLRPLNVVLMAEEDITKIAGEFEGSRIHHKELTTQRQVLRKDMRAYPHIVSVALEGNRIVK</sequence>
<dbReference type="Proteomes" id="UP000799754">
    <property type="component" value="Unassembled WGS sequence"/>
</dbReference>
<proteinExistence type="predicted"/>
<keyword evidence="2" id="KW-1185">Reference proteome</keyword>
<accession>A0ACB6RH49</accession>
<protein>
    <submittedName>
        <fullName evidence="1">Uncharacterized protein</fullName>
    </submittedName>
</protein>